<keyword evidence="2" id="KW-1185">Reference proteome</keyword>
<gene>
    <name evidence="1" type="ORF">PsYK624_004000</name>
</gene>
<dbReference type="EMBL" id="BPQB01000001">
    <property type="protein sequence ID" value="GJE84324.1"/>
    <property type="molecule type" value="Genomic_DNA"/>
</dbReference>
<name>A0A9P3L7B5_9APHY</name>
<reference evidence="1 2" key="1">
    <citation type="submission" date="2021-08" db="EMBL/GenBank/DDBJ databases">
        <title>Draft Genome Sequence of Phanerochaete sordida strain YK-624.</title>
        <authorList>
            <person name="Mori T."/>
            <person name="Dohra H."/>
            <person name="Suzuki T."/>
            <person name="Kawagishi H."/>
            <person name="Hirai H."/>
        </authorList>
    </citation>
    <scope>NUCLEOTIDE SEQUENCE [LARGE SCALE GENOMIC DNA]</scope>
    <source>
        <strain evidence="1 2">YK-624</strain>
    </source>
</reference>
<protein>
    <submittedName>
        <fullName evidence="1">Uncharacterized protein</fullName>
    </submittedName>
</protein>
<comment type="caution">
    <text evidence="1">The sequence shown here is derived from an EMBL/GenBank/DDBJ whole genome shotgun (WGS) entry which is preliminary data.</text>
</comment>
<dbReference type="SUPFAM" id="SSF52047">
    <property type="entry name" value="RNI-like"/>
    <property type="match status" value="1"/>
</dbReference>
<proteinExistence type="predicted"/>
<sequence>MDGLSEDESPLPRLPAELLIPIFEATCLESHEAALRISLVCSWVRDLAKPYVFGTVIRKAGSLYPIKGHVELSHKNAPPGCGDFVRHLWLETVDVLSSPREMGLFKSCPNVEDIALSVNPLRTLLAMYASPYSSPKASAIRTLTLLNPTPRTVWAVTPGALLRGITHLRMIDLQHTSYVPLEHLPALTHLAVPLVHLRTTYTDSFLAENITKSRRLQMVVLTVDHYDWIYRPWLHRDRYTTTAFAKAETPRAGFRLVWEATRKRDQRAHVILSPTMGPGETHVTVCAEWSAAARGSESIWEKAARVAPDNAEDLNALPTVYPKPRTYAL</sequence>
<dbReference type="OrthoDB" id="2795673at2759"/>
<dbReference type="Proteomes" id="UP000703269">
    <property type="component" value="Unassembled WGS sequence"/>
</dbReference>
<dbReference type="AlphaFoldDB" id="A0A9P3L7B5"/>
<evidence type="ECO:0000313" key="1">
    <source>
        <dbReference type="EMBL" id="GJE84324.1"/>
    </source>
</evidence>
<evidence type="ECO:0000313" key="2">
    <source>
        <dbReference type="Proteomes" id="UP000703269"/>
    </source>
</evidence>
<organism evidence="1 2">
    <name type="scientific">Phanerochaete sordida</name>
    <dbReference type="NCBI Taxonomy" id="48140"/>
    <lineage>
        <taxon>Eukaryota</taxon>
        <taxon>Fungi</taxon>
        <taxon>Dikarya</taxon>
        <taxon>Basidiomycota</taxon>
        <taxon>Agaricomycotina</taxon>
        <taxon>Agaricomycetes</taxon>
        <taxon>Polyporales</taxon>
        <taxon>Phanerochaetaceae</taxon>
        <taxon>Phanerochaete</taxon>
    </lineage>
</organism>
<accession>A0A9P3L7B5</accession>